<evidence type="ECO:0000313" key="2">
    <source>
        <dbReference type="Proteomes" id="UP000308697"/>
    </source>
</evidence>
<dbReference type="EMBL" id="SUMB01000002">
    <property type="protein sequence ID" value="TJZ56829.1"/>
    <property type="molecule type" value="Genomic_DNA"/>
</dbReference>
<protein>
    <submittedName>
        <fullName evidence="1">Uncharacterized protein</fullName>
    </submittedName>
</protein>
<evidence type="ECO:0000313" key="1">
    <source>
        <dbReference type="EMBL" id="TJZ56829.1"/>
    </source>
</evidence>
<name>A0A4U0NQJ5_9ACTN</name>
<comment type="caution">
    <text evidence="1">The sequence shown here is derived from an EMBL/GenBank/DDBJ whole genome shotgun (WGS) entry which is preliminary data.</text>
</comment>
<gene>
    <name evidence="1" type="ORF">FCH28_04725</name>
</gene>
<proteinExistence type="predicted"/>
<accession>A0A4U0NQJ5</accession>
<dbReference type="RefSeq" id="WP_136738449.1">
    <property type="nucleotide sequence ID" value="NZ_SUMB01000002.1"/>
</dbReference>
<organism evidence="1 2">
    <name type="scientific">Streptomyces piniterrae</name>
    <dbReference type="NCBI Taxonomy" id="2571125"/>
    <lineage>
        <taxon>Bacteria</taxon>
        <taxon>Bacillati</taxon>
        <taxon>Actinomycetota</taxon>
        <taxon>Actinomycetes</taxon>
        <taxon>Kitasatosporales</taxon>
        <taxon>Streptomycetaceae</taxon>
        <taxon>Streptomyces</taxon>
    </lineage>
</organism>
<dbReference type="OrthoDB" id="358201at2"/>
<dbReference type="AlphaFoldDB" id="A0A4U0NQJ5"/>
<dbReference type="Proteomes" id="UP000308697">
    <property type="component" value="Unassembled WGS sequence"/>
</dbReference>
<reference evidence="1 2" key="1">
    <citation type="submission" date="2019-04" db="EMBL/GenBank/DDBJ databases">
        <title>Streptomyces piniterrae sp. nov., a heliquinomycin-producing actinomycete isolated from rhizosphere soil of Pinus yunnanensis.</title>
        <authorList>
            <person name="Zhuang X."/>
            <person name="Zhao J."/>
        </authorList>
    </citation>
    <scope>NUCLEOTIDE SEQUENCE [LARGE SCALE GENOMIC DNA]</scope>
    <source>
        <strain evidence="2">jys28</strain>
    </source>
</reference>
<sequence>MRELSRLQKTGWFNPNRIEYSDDAVTALKQFTRWLNKGFVAPNGAWTAAGEAAVDRANNGGPAL</sequence>
<keyword evidence="2" id="KW-1185">Reference proteome</keyword>